<dbReference type="Proteomes" id="UP000037179">
    <property type="component" value="Unassembled WGS sequence"/>
</dbReference>
<reference evidence="1 4" key="3">
    <citation type="submission" date="2016-10" db="EMBL/GenBank/DDBJ databases">
        <title>Genome sequence of Nocardia seriolae strain EM150506, isolated from Anguila japonica.</title>
        <authorList>
            <person name="Han H.-J."/>
        </authorList>
    </citation>
    <scope>NUCLEOTIDE SEQUENCE [LARGE SCALE GENOMIC DNA]</scope>
    <source>
        <strain evidence="1 4">EM150506</strain>
    </source>
</reference>
<organism evidence="2 3">
    <name type="scientific">Nocardia seriolae</name>
    <dbReference type="NCBI Taxonomy" id="37332"/>
    <lineage>
        <taxon>Bacteria</taxon>
        <taxon>Bacillati</taxon>
        <taxon>Actinomycetota</taxon>
        <taxon>Actinomycetes</taxon>
        <taxon>Mycobacteriales</taxon>
        <taxon>Nocardiaceae</taxon>
        <taxon>Nocardia</taxon>
    </lineage>
</organism>
<evidence type="ECO:0008006" key="5">
    <source>
        <dbReference type="Google" id="ProtNLM"/>
    </source>
</evidence>
<accession>A0A0B8NFS8</accession>
<dbReference type="Proteomes" id="UP000180166">
    <property type="component" value="Chromosome"/>
</dbReference>
<sequence length="168" mass="18897">MRRLLQAQSEVLVDADPYYLFDIVADPIQWANLPAGTVATPHGFGPAGQGARFTEIYRLTEHPSAPVEWPVTWRVDSYRRPYLWAVGAQTSVPREFGGFPVMMTVLYSVNISADGVPCLRRSMVTAVDPSARLSRELLDVFTGTALHLEILGRIRHRAERRSAARYQR</sequence>
<dbReference type="EMBL" id="CP017839">
    <property type="protein sequence ID" value="APA99260.1"/>
    <property type="molecule type" value="Genomic_DNA"/>
</dbReference>
<dbReference type="RefSeq" id="WP_143161348.1">
    <property type="nucleotide sequence ID" value="NZ_AP017900.1"/>
</dbReference>
<proteinExistence type="predicted"/>
<reference evidence="3" key="1">
    <citation type="submission" date="2015-07" db="EMBL/GenBank/DDBJ databases">
        <title>Nocardia seriolae U-1 whole genome shotgun sequence.</title>
        <authorList>
            <person name="Imajoh M."/>
            <person name="Fukumoto Y."/>
            <person name="Sukeda M."/>
            <person name="Yamane J."/>
            <person name="Yamasaki K."/>
            <person name="Shimizu M."/>
            <person name="Ohnishi K."/>
            <person name="Oshima S."/>
        </authorList>
    </citation>
    <scope>NUCLEOTIDE SEQUENCE [LARGE SCALE GENOMIC DNA]</scope>
    <source>
        <strain evidence="3">U-1</strain>
    </source>
</reference>
<reference evidence="2 3" key="2">
    <citation type="journal article" date="2016" name="Genome Announc.">
        <title>Draft Genome Sequence of Erythromycin- and Oxytetracycline-Sensitive Nocardia seriolae Strain U-1 (NBRC 110359).</title>
        <authorList>
            <person name="Imajoh M."/>
            <person name="Sukeda M."/>
            <person name="Shimizu M."/>
            <person name="Yamane J."/>
            <person name="Ohnishi K."/>
            <person name="Oshima S."/>
        </authorList>
    </citation>
    <scope>NUCLEOTIDE SEQUENCE [LARGE SCALE GENOMIC DNA]</scope>
    <source>
        <strain evidence="2 3">U-1</strain>
    </source>
</reference>
<dbReference type="AlphaFoldDB" id="A0A0B8NFS8"/>
<evidence type="ECO:0000313" key="2">
    <source>
        <dbReference type="EMBL" id="GAP33167.1"/>
    </source>
</evidence>
<name>A0A0B8NFS8_9NOCA</name>
<keyword evidence="3" id="KW-1185">Reference proteome</keyword>
<evidence type="ECO:0000313" key="4">
    <source>
        <dbReference type="Proteomes" id="UP000180166"/>
    </source>
</evidence>
<dbReference type="EMBL" id="BBYQ01000217">
    <property type="protein sequence ID" value="GAP33167.1"/>
    <property type="molecule type" value="Genomic_DNA"/>
</dbReference>
<protein>
    <recommendedName>
        <fullName evidence="5">SRPBCC family protein</fullName>
    </recommendedName>
</protein>
<evidence type="ECO:0000313" key="1">
    <source>
        <dbReference type="EMBL" id="APA99260.1"/>
    </source>
</evidence>
<dbReference type="KEGG" id="nsr:NS506_05214"/>
<evidence type="ECO:0000313" key="3">
    <source>
        <dbReference type="Proteomes" id="UP000037179"/>
    </source>
</evidence>
<gene>
    <name evidence="1" type="ORF">NS506_05214</name>
    <name evidence="2" type="ORF">NSK11_contig00217-0001</name>
</gene>